<evidence type="ECO:0000256" key="1">
    <source>
        <dbReference type="ARBA" id="ARBA00023016"/>
    </source>
</evidence>
<dbReference type="PROSITE" id="PS01031">
    <property type="entry name" value="SHSP"/>
    <property type="match status" value="1"/>
</dbReference>
<dbReference type="CTD" id="36374667"/>
<dbReference type="WBParaSite" id="SRAE_1000057500.1">
    <property type="protein sequence ID" value="SRAE_1000057500.1"/>
    <property type="gene ID" value="WBGene00257172"/>
</dbReference>
<protein>
    <submittedName>
        <fullName evidence="5 7">Protein lethal(2)essential for life</fullName>
    </submittedName>
</protein>
<dbReference type="GO" id="GO:0005737">
    <property type="term" value="C:cytoplasm"/>
    <property type="evidence" value="ECO:0007669"/>
    <property type="project" value="TreeGrafter"/>
</dbReference>
<reference evidence="7" key="2">
    <citation type="submission" date="2020-12" db="UniProtKB">
        <authorList>
            <consortium name="WormBaseParasite"/>
        </authorList>
    </citation>
    <scope>IDENTIFICATION</scope>
</reference>
<evidence type="ECO:0000313" key="5">
    <source>
        <dbReference type="EMBL" id="CEF62302.1"/>
    </source>
</evidence>
<dbReference type="OrthoDB" id="1431247at2759"/>
<evidence type="ECO:0000256" key="2">
    <source>
        <dbReference type="PROSITE-ProRule" id="PRU00285"/>
    </source>
</evidence>
<dbReference type="STRING" id="34506.A0A090L2I3"/>
<sequence length="162" mass="18645">MADRWMTPYYRDPFQSSLLPFGGRGLFGEMDRFDRTMDRMMANTMDWANKTLTESHLFAEPCPEVVDNDKEFKVKMDVSHFAPNELKVCVKDNYLQVEGKHEEKTDKYGTIQRSFVRKYALPKGMKEENVTSELTKDGMLTVGGSKLALEDKAKTIPIEFKG</sequence>
<dbReference type="RefSeq" id="XP_024501504.1">
    <property type="nucleotide sequence ID" value="XM_024647425.1"/>
</dbReference>
<name>A0A090L2I3_STRRB</name>
<dbReference type="InterPro" id="IPR001436">
    <property type="entry name" value="Alpha-crystallin/sHSP_animal"/>
</dbReference>
<dbReference type="CDD" id="cd06526">
    <property type="entry name" value="metazoan_ACD"/>
    <property type="match status" value="1"/>
</dbReference>
<dbReference type="Proteomes" id="UP000035682">
    <property type="component" value="Unplaced"/>
</dbReference>
<dbReference type="PANTHER" id="PTHR45640">
    <property type="entry name" value="HEAT SHOCK PROTEIN HSP-12.2-RELATED"/>
    <property type="match status" value="1"/>
</dbReference>
<dbReference type="InterPro" id="IPR008978">
    <property type="entry name" value="HSP20-like_chaperone"/>
</dbReference>
<dbReference type="PRINTS" id="PR00299">
    <property type="entry name" value="ACRYSTALLIN"/>
</dbReference>
<gene>
    <name evidence="5 7 8 9" type="ORF">SRAE_1000057500</name>
</gene>
<dbReference type="SUPFAM" id="SSF49764">
    <property type="entry name" value="HSP20-like chaperones"/>
    <property type="match status" value="1"/>
</dbReference>
<feature type="domain" description="SHSP" evidence="4">
    <location>
        <begin position="53"/>
        <end position="161"/>
    </location>
</feature>
<reference evidence="5 6" key="1">
    <citation type="submission" date="2014-09" db="EMBL/GenBank/DDBJ databases">
        <authorList>
            <person name="Martin A.A."/>
        </authorList>
    </citation>
    <scope>NUCLEOTIDE SEQUENCE</scope>
    <source>
        <strain evidence="6 8">ED321</strain>
        <strain evidence="5">ED321 Heterogonic</strain>
    </source>
</reference>
<dbReference type="WormBase" id="SRAE_1000057500">
    <property type="protein sequence ID" value="SRP07797"/>
    <property type="gene ID" value="WBGene00257172"/>
</dbReference>
<dbReference type="WBParaSite" id="SRAE_1000057500.2">
    <property type="protein sequence ID" value="SRAE_1000057500.2"/>
    <property type="gene ID" value="WBGene00257172"/>
</dbReference>
<dbReference type="InterPro" id="IPR002068">
    <property type="entry name" value="A-crystallin/Hsp20_dom"/>
</dbReference>
<dbReference type="GeneID" id="36374667"/>
<accession>A0A090L2I3</accession>
<evidence type="ECO:0000313" key="9">
    <source>
        <dbReference type="WormBase" id="SRAE_1000057500"/>
    </source>
</evidence>
<evidence type="ECO:0000259" key="4">
    <source>
        <dbReference type="PROSITE" id="PS01031"/>
    </source>
</evidence>
<keyword evidence="1" id="KW-0346">Stress response</keyword>
<dbReference type="Gene3D" id="2.60.40.790">
    <property type="match status" value="1"/>
</dbReference>
<dbReference type="eggNOG" id="KOG3591">
    <property type="taxonomic scope" value="Eukaryota"/>
</dbReference>
<evidence type="ECO:0000256" key="3">
    <source>
        <dbReference type="RuleBase" id="RU003616"/>
    </source>
</evidence>
<dbReference type="PANTHER" id="PTHR45640:SF13">
    <property type="entry name" value="HEAT SHOCK PROTEIN 22-RELATED"/>
    <property type="match status" value="1"/>
</dbReference>
<dbReference type="GO" id="GO:0051082">
    <property type="term" value="F:unfolded protein binding"/>
    <property type="evidence" value="ECO:0007669"/>
    <property type="project" value="TreeGrafter"/>
</dbReference>
<dbReference type="Pfam" id="PF00011">
    <property type="entry name" value="HSP20"/>
    <property type="match status" value="1"/>
</dbReference>
<keyword evidence="6" id="KW-1185">Reference proteome</keyword>
<proteinExistence type="inferred from homology"/>
<dbReference type="GO" id="GO:0042026">
    <property type="term" value="P:protein refolding"/>
    <property type="evidence" value="ECO:0007669"/>
    <property type="project" value="TreeGrafter"/>
</dbReference>
<comment type="similarity">
    <text evidence="2 3">Belongs to the small heat shock protein (HSP20) family.</text>
</comment>
<evidence type="ECO:0000313" key="8">
    <source>
        <dbReference type="WBParaSite" id="SRAE_1000057500.2"/>
    </source>
</evidence>
<dbReference type="OMA" id="RMMANTM"/>
<organism evidence="5">
    <name type="scientific">Strongyloides ratti</name>
    <name type="common">Parasitic roundworm</name>
    <dbReference type="NCBI Taxonomy" id="34506"/>
    <lineage>
        <taxon>Eukaryota</taxon>
        <taxon>Metazoa</taxon>
        <taxon>Ecdysozoa</taxon>
        <taxon>Nematoda</taxon>
        <taxon>Chromadorea</taxon>
        <taxon>Rhabditida</taxon>
        <taxon>Tylenchina</taxon>
        <taxon>Panagrolaimomorpha</taxon>
        <taxon>Strongyloidoidea</taxon>
        <taxon>Strongyloididae</taxon>
        <taxon>Strongyloides</taxon>
    </lineage>
</organism>
<dbReference type="EMBL" id="LN609528">
    <property type="protein sequence ID" value="CEF62302.1"/>
    <property type="molecule type" value="Genomic_DNA"/>
</dbReference>
<dbReference type="GO" id="GO:0009408">
    <property type="term" value="P:response to heat"/>
    <property type="evidence" value="ECO:0007669"/>
    <property type="project" value="TreeGrafter"/>
</dbReference>
<dbReference type="GO" id="GO:0005634">
    <property type="term" value="C:nucleus"/>
    <property type="evidence" value="ECO:0007669"/>
    <property type="project" value="TreeGrafter"/>
</dbReference>
<dbReference type="AlphaFoldDB" id="A0A090L2I3"/>
<evidence type="ECO:0000313" key="6">
    <source>
        <dbReference type="Proteomes" id="UP000035682"/>
    </source>
</evidence>
<evidence type="ECO:0000313" key="7">
    <source>
        <dbReference type="WBParaSite" id="SRAE_1000057500.1"/>
    </source>
</evidence>